<accession>A0A0A9EVA8</accession>
<dbReference type="AlphaFoldDB" id="A0A0A9EVA8"/>
<dbReference type="InterPro" id="IPR057525">
    <property type="entry name" value="UTP20_C"/>
</dbReference>
<dbReference type="EMBL" id="GBRH01193251">
    <property type="protein sequence ID" value="JAE04645.1"/>
    <property type="molecule type" value="Transcribed_RNA"/>
</dbReference>
<protein>
    <recommendedName>
        <fullName evidence="1">U3 small nucleolar RNA-associated protein 20 C-terminal domain-containing protein</fullName>
    </recommendedName>
</protein>
<dbReference type="Pfam" id="PF23099">
    <property type="entry name" value="UTP20_C"/>
    <property type="match status" value="1"/>
</dbReference>
<dbReference type="GO" id="GO:0030686">
    <property type="term" value="C:90S preribosome"/>
    <property type="evidence" value="ECO:0007669"/>
    <property type="project" value="TreeGrafter"/>
</dbReference>
<name>A0A0A9EVA8_ARUDO</name>
<sequence length="134" mass="15401">MQDTQMKIVFNCFSMISSALGSEESLTYAVHLLGPLYKASEGFAGKVVSDEVKQLAESVRDKLRNRIGVEKFVEVYNGVRKGLKQKRESRKQAQKIIAAVDPARHAKRKLRVSGKHREHKRRKIMAMKMGRWMR</sequence>
<evidence type="ECO:0000259" key="1">
    <source>
        <dbReference type="Pfam" id="PF23099"/>
    </source>
</evidence>
<dbReference type="PANTHER" id="PTHR17695">
    <property type="entry name" value="SMALL SUBUNIT PROCESSOME COMPONENT 20 HOMOLOG"/>
    <property type="match status" value="1"/>
</dbReference>
<reference evidence="2" key="1">
    <citation type="submission" date="2014-09" db="EMBL/GenBank/DDBJ databases">
        <authorList>
            <person name="Magalhaes I.L.F."/>
            <person name="Oliveira U."/>
            <person name="Santos F.R."/>
            <person name="Vidigal T.H.D.A."/>
            <person name="Brescovit A.D."/>
            <person name="Santos A.J."/>
        </authorList>
    </citation>
    <scope>NUCLEOTIDE SEQUENCE</scope>
    <source>
        <tissue evidence="2">Shoot tissue taken approximately 20 cm above the soil surface</tissue>
    </source>
</reference>
<organism evidence="2">
    <name type="scientific">Arundo donax</name>
    <name type="common">Giant reed</name>
    <name type="synonym">Donax arundinaceus</name>
    <dbReference type="NCBI Taxonomy" id="35708"/>
    <lineage>
        <taxon>Eukaryota</taxon>
        <taxon>Viridiplantae</taxon>
        <taxon>Streptophyta</taxon>
        <taxon>Embryophyta</taxon>
        <taxon>Tracheophyta</taxon>
        <taxon>Spermatophyta</taxon>
        <taxon>Magnoliopsida</taxon>
        <taxon>Liliopsida</taxon>
        <taxon>Poales</taxon>
        <taxon>Poaceae</taxon>
        <taxon>PACMAD clade</taxon>
        <taxon>Arundinoideae</taxon>
        <taxon>Arundineae</taxon>
        <taxon>Arundo</taxon>
    </lineage>
</organism>
<dbReference type="PANTHER" id="PTHR17695:SF11">
    <property type="entry name" value="SMALL SUBUNIT PROCESSOME COMPONENT 20 HOMOLOG"/>
    <property type="match status" value="1"/>
</dbReference>
<dbReference type="GO" id="GO:0032040">
    <property type="term" value="C:small-subunit processome"/>
    <property type="evidence" value="ECO:0007669"/>
    <property type="project" value="TreeGrafter"/>
</dbReference>
<feature type="domain" description="U3 small nucleolar RNA-associated protein 20 C-terminal" evidence="1">
    <location>
        <begin position="31"/>
        <end position="124"/>
    </location>
</feature>
<proteinExistence type="predicted"/>
<evidence type="ECO:0000313" key="2">
    <source>
        <dbReference type="EMBL" id="JAE04645.1"/>
    </source>
</evidence>
<reference evidence="2" key="2">
    <citation type="journal article" date="2015" name="Data Brief">
        <title>Shoot transcriptome of the giant reed, Arundo donax.</title>
        <authorList>
            <person name="Barrero R.A."/>
            <person name="Guerrero F.D."/>
            <person name="Moolhuijzen P."/>
            <person name="Goolsby J.A."/>
            <person name="Tidwell J."/>
            <person name="Bellgard S.E."/>
            <person name="Bellgard M.I."/>
        </authorList>
    </citation>
    <scope>NUCLEOTIDE SEQUENCE</scope>
    <source>
        <tissue evidence="2">Shoot tissue taken approximately 20 cm above the soil surface</tissue>
    </source>
</reference>
<dbReference type="InterPro" id="IPR052575">
    <property type="entry name" value="SSU_processome_comp_20"/>
</dbReference>